<feature type="compositionally biased region" description="Basic and acidic residues" evidence="1">
    <location>
        <begin position="75"/>
        <end position="85"/>
    </location>
</feature>
<keyword evidence="2" id="KW-0732">Signal</keyword>
<dbReference type="RefSeq" id="WP_186604275.1">
    <property type="nucleotide sequence ID" value="NZ_JABWRP020000022.1"/>
</dbReference>
<gene>
    <name evidence="4" type="ORF">HU738_022705</name>
    <name evidence="3" type="ORF">HU738_22625</name>
</gene>
<reference evidence="3 5" key="1">
    <citation type="journal article" date="2020" name="Microorganisms">
        <title>Reliable Identification of Environmental Pseudomonas Isolates Using the rpoD Gene.</title>
        <authorList>
            <consortium name="The Broad Institute Genome Sequencing Platform"/>
            <person name="Girard L."/>
            <person name="Lood C."/>
            <person name="Rokni-Zadeh H."/>
            <person name="van Noort V."/>
            <person name="Lavigne R."/>
            <person name="De Mot R."/>
        </authorList>
    </citation>
    <scope>NUCLEOTIDE SEQUENCE</scope>
    <source>
        <strain evidence="3 5">RW4S2</strain>
    </source>
</reference>
<evidence type="ECO:0000313" key="3">
    <source>
        <dbReference type="EMBL" id="MBC3473359.1"/>
    </source>
</evidence>
<protein>
    <recommendedName>
        <fullName evidence="6">Secreted protein</fullName>
    </recommendedName>
</protein>
<reference evidence="4" key="3">
    <citation type="submission" date="2021-06" db="EMBL/GenBank/DDBJ databases">
        <title>Updating the genus Pseudomonas: Description of 43 new species and partition of the Pseudomonas putida group.</title>
        <authorList>
            <person name="Girard L."/>
            <person name="Lood C."/>
            <person name="Vandamme P."/>
            <person name="Rokni-Zadeh H."/>
            <person name="Van Noort V."/>
            <person name="Hofte M."/>
            <person name="Lavigne R."/>
            <person name="De Mot R."/>
        </authorList>
    </citation>
    <scope>NUCLEOTIDE SEQUENCE</scope>
    <source>
        <strain evidence="4">RW4S2</strain>
    </source>
</reference>
<feature type="compositionally biased region" description="Basic and acidic residues" evidence="1">
    <location>
        <begin position="36"/>
        <end position="59"/>
    </location>
</feature>
<keyword evidence="5" id="KW-1185">Reference proteome</keyword>
<name>A0A923GNI0_9PSED</name>
<comment type="caution">
    <text evidence="3">The sequence shown here is derived from an EMBL/GenBank/DDBJ whole genome shotgun (WGS) entry which is preliminary data.</text>
</comment>
<feature type="region of interest" description="Disordered" evidence="1">
    <location>
        <begin position="36"/>
        <end position="85"/>
    </location>
</feature>
<dbReference type="AlphaFoldDB" id="A0A923GNI0"/>
<evidence type="ECO:0000256" key="2">
    <source>
        <dbReference type="SAM" id="SignalP"/>
    </source>
</evidence>
<feature type="chain" id="PRO_5043949883" description="Secreted protein" evidence="2">
    <location>
        <begin position="25"/>
        <end position="85"/>
    </location>
</feature>
<feature type="signal peptide" evidence="2">
    <location>
        <begin position="1"/>
        <end position="24"/>
    </location>
</feature>
<sequence>MATSRAGRFCVAVLLCATTLQGWAAVTERAERRQQAREVRQETRQDARQTKQDCRHADQKSNAGCRQDKRHSKQQGRERARDIKY</sequence>
<proteinExistence type="predicted"/>
<accession>A0A923GNI0</accession>
<dbReference type="Proteomes" id="UP000628137">
    <property type="component" value="Unassembled WGS sequence"/>
</dbReference>
<dbReference type="EMBL" id="JABWRP010000026">
    <property type="protein sequence ID" value="MBC3473359.1"/>
    <property type="molecule type" value="Genomic_DNA"/>
</dbReference>
<organism evidence="3">
    <name type="scientific">Pseudomonas vlassakiae</name>
    <dbReference type="NCBI Taxonomy" id="485888"/>
    <lineage>
        <taxon>Bacteria</taxon>
        <taxon>Pseudomonadati</taxon>
        <taxon>Pseudomonadota</taxon>
        <taxon>Gammaproteobacteria</taxon>
        <taxon>Pseudomonadales</taxon>
        <taxon>Pseudomonadaceae</taxon>
        <taxon>Pseudomonas</taxon>
    </lineage>
</organism>
<evidence type="ECO:0008006" key="6">
    <source>
        <dbReference type="Google" id="ProtNLM"/>
    </source>
</evidence>
<reference evidence="3" key="2">
    <citation type="submission" date="2020-07" db="EMBL/GenBank/DDBJ databases">
        <authorList>
            <person name="Lood C."/>
            <person name="Girard L."/>
        </authorList>
    </citation>
    <scope>NUCLEOTIDE SEQUENCE</scope>
    <source>
        <strain evidence="3">RW4S2</strain>
    </source>
</reference>
<dbReference type="EMBL" id="JABWRP020000022">
    <property type="protein sequence ID" value="MBV4543870.1"/>
    <property type="molecule type" value="Genomic_DNA"/>
</dbReference>
<evidence type="ECO:0000313" key="4">
    <source>
        <dbReference type="EMBL" id="MBV4543870.1"/>
    </source>
</evidence>
<evidence type="ECO:0000313" key="5">
    <source>
        <dbReference type="Proteomes" id="UP000628137"/>
    </source>
</evidence>
<evidence type="ECO:0000256" key="1">
    <source>
        <dbReference type="SAM" id="MobiDB-lite"/>
    </source>
</evidence>